<comment type="similarity">
    <text evidence="1">Belongs to the sigma-70 factor family. ECF subfamily.</text>
</comment>
<dbReference type="EMBL" id="CP023741">
    <property type="protein sequence ID" value="ATI79849.1"/>
    <property type="molecule type" value="Genomic_DNA"/>
</dbReference>
<dbReference type="InterPro" id="IPR007627">
    <property type="entry name" value="RNA_pol_sigma70_r2"/>
</dbReference>
<dbReference type="Pfam" id="PF08281">
    <property type="entry name" value="Sigma70_r4_2"/>
    <property type="match status" value="1"/>
</dbReference>
<organism evidence="8 9">
    <name type="scientific">Sphingobium yanoikuyae</name>
    <name type="common">Sphingomonas yanoikuyae</name>
    <dbReference type="NCBI Taxonomy" id="13690"/>
    <lineage>
        <taxon>Bacteria</taxon>
        <taxon>Pseudomonadati</taxon>
        <taxon>Pseudomonadota</taxon>
        <taxon>Alphaproteobacteria</taxon>
        <taxon>Sphingomonadales</taxon>
        <taxon>Sphingomonadaceae</taxon>
        <taxon>Sphingobium</taxon>
    </lineage>
</organism>
<dbReference type="InterPro" id="IPR013324">
    <property type="entry name" value="RNA_pol_sigma_r3/r4-like"/>
</dbReference>
<dbReference type="InterPro" id="IPR014284">
    <property type="entry name" value="RNA_pol_sigma-70_dom"/>
</dbReference>
<feature type="domain" description="RNA polymerase sigma factor 70 region 4 type 2" evidence="7">
    <location>
        <begin position="121"/>
        <end position="173"/>
    </location>
</feature>
<dbReference type="InterPro" id="IPR036388">
    <property type="entry name" value="WH-like_DNA-bd_sf"/>
</dbReference>
<keyword evidence="2" id="KW-0805">Transcription regulation</keyword>
<keyword evidence="3" id="KW-0731">Sigma factor</keyword>
<evidence type="ECO:0000256" key="1">
    <source>
        <dbReference type="ARBA" id="ARBA00010641"/>
    </source>
</evidence>
<dbReference type="Pfam" id="PF04542">
    <property type="entry name" value="Sigma70_r2"/>
    <property type="match status" value="1"/>
</dbReference>
<dbReference type="GO" id="GO:0016987">
    <property type="term" value="F:sigma factor activity"/>
    <property type="evidence" value="ECO:0007669"/>
    <property type="project" value="UniProtKB-KW"/>
</dbReference>
<dbReference type="GO" id="GO:0006352">
    <property type="term" value="P:DNA-templated transcription initiation"/>
    <property type="evidence" value="ECO:0007669"/>
    <property type="project" value="InterPro"/>
</dbReference>
<dbReference type="AlphaFoldDB" id="A0A291MXK6"/>
<dbReference type="KEGG" id="sya:A6768_07300"/>
<protein>
    <submittedName>
        <fullName evidence="8">RNA polymerase subunit sigma-24</fullName>
    </submittedName>
</protein>
<dbReference type="GO" id="GO:0003677">
    <property type="term" value="F:DNA binding"/>
    <property type="evidence" value="ECO:0007669"/>
    <property type="project" value="InterPro"/>
</dbReference>
<gene>
    <name evidence="8" type="ORF">A6768_07300</name>
</gene>
<evidence type="ECO:0000256" key="2">
    <source>
        <dbReference type="ARBA" id="ARBA00023015"/>
    </source>
</evidence>
<dbReference type="Gene3D" id="1.10.1740.10">
    <property type="match status" value="1"/>
</dbReference>
<evidence type="ECO:0000256" key="4">
    <source>
        <dbReference type="ARBA" id="ARBA00023163"/>
    </source>
</evidence>
<dbReference type="Proteomes" id="UP000219422">
    <property type="component" value="Chromosome"/>
</dbReference>
<dbReference type="InterPro" id="IPR013249">
    <property type="entry name" value="RNA_pol_sigma70_r4_t2"/>
</dbReference>
<dbReference type="CDD" id="cd06171">
    <property type="entry name" value="Sigma70_r4"/>
    <property type="match status" value="1"/>
</dbReference>
<dbReference type="SUPFAM" id="SSF88946">
    <property type="entry name" value="Sigma2 domain of RNA polymerase sigma factors"/>
    <property type="match status" value="1"/>
</dbReference>
<keyword evidence="4" id="KW-0804">Transcription</keyword>
<evidence type="ECO:0000256" key="5">
    <source>
        <dbReference type="SAM" id="MobiDB-lite"/>
    </source>
</evidence>
<sequence>MSALSKTTVQTDRPANGQEQSNVEEIYRDEAHRLARYLRWRLRSADDANDLVQEAFERLARSFVRGRVLDPRAYLRRIVRNLLIDRSRRPASQPHLPIEVAESLSVAPEQSYAIEAADMIMLFRQAVASLPPRTREVFTLHRLEEISYRDIAQQLGISIRTVEWHIAAALEHIDKAIHPDD</sequence>
<dbReference type="InterPro" id="IPR039425">
    <property type="entry name" value="RNA_pol_sigma-70-like"/>
</dbReference>
<dbReference type="Gene3D" id="1.10.10.10">
    <property type="entry name" value="Winged helix-like DNA-binding domain superfamily/Winged helix DNA-binding domain"/>
    <property type="match status" value="1"/>
</dbReference>
<dbReference type="PANTHER" id="PTHR43133">
    <property type="entry name" value="RNA POLYMERASE ECF-TYPE SIGMA FACTO"/>
    <property type="match status" value="1"/>
</dbReference>
<dbReference type="PANTHER" id="PTHR43133:SF63">
    <property type="entry name" value="RNA POLYMERASE SIGMA FACTOR FECI-RELATED"/>
    <property type="match status" value="1"/>
</dbReference>
<evidence type="ECO:0000256" key="3">
    <source>
        <dbReference type="ARBA" id="ARBA00023082"/>
    </source>
</evidence>
<evidence type="ECO:0000259" key="7">
    <source>
        <dbReference type="Pfam" id="PF08281"/>
    </source>
</evidence>
<feature type="region of interest" description="Disordered" evidence="5">
    <location>
        <begin position="1"/>
        <end position="23"/>
    </location>
</feature>
<accession>A0A291MXK6</accession>
<dbReference type="NCBIfam" id="TIGR02937">
    <property type="entry name" value="sigma70-ECF"/>
    <property type="match status" value="1"/>
</dbReference>
<dbReference type="InterPro" id="IPR013325">
    <property type="entry name" value="RNA_pol_sigma_r2"/>
</dbReference>
<evidence type="ECO:0000313" key="8">
    <source>
        <dbReference type="EMBL" id="ATI79849.1"/>
    </source>
</evidence>
<name>A0A291MXK6_SPHYA</name>
<reference evidence="8 9" key="1">
    <citation type="submission" date="2017-10" db="EMBL/GenBank/DDBJ databases">
        <title>Sphingobium yanoikuyae S72.</title>
        <authorList>
            <person name="Sanchez E."/>
            <person name="Bustos P."/>
            <person name="Mendoza P."/>
            <person name="Guo X."/>
            <person name="Mendoza A."/>
        </authorList>
    </citation>
    <scope>NUCLEOTIDE SEQUENCE [LARGE SCALE GENOMIC DNA]</scope>
    <source>
        <strain evidence="8 9">S72</strain>
    </source>
</reference>
<dbReference type="SUPFAM" id="SSF88659">
    <property type="entry name" value="Sigma3 and sigma4 domains of RNA polymerase sigma factors"/>
    <property type="match status" value="1"/>
</dbReference>
<evidence type="ECO:0000313" key="9">
    <source>
        <dbReference type="Proteomes" id="UP000219422"/>
    </source>
</evidence>
<evidence type="ECO:0000259" key="6">
    <source>
        <dbReference type="Pfam" id="PF04542"/>
    </source>
</evidence>
<proteinExistence type="inferred from homology"/>
<feature type="domain" description="RNA polymerase sigma-70 region 2" evidence="6">
    <location>
        <begin position="27"/>
        <end position="89"/>
    </location>
</feature>